<protein>
    <submittedName>
        <fullName evidence="1">Uncharacterized protein</fullName>
    </submittedName>
</protein>
<name>A0A4P8QUL5_9GAMM</name>
<organism evidence="1 2">
    <name type="scientific">Brenneria rubrifaciens</name>
    <dbReference type="NCBI Taxonomy" id="55213"/>
    <lineage>
        <taxon>Bacteria</taxon>
        <taxon>Pseudomonadati</taxon>
        <taxon>Pseudomonadota</taxon>
        <taxon>Gammaproteobacteria</taxon>
        <taxon>Enterobacterales</taxon>
        <taxon>Pectobacteriaceae</taxon>
        <taxon>Brenneria</taxon>
    </lineage>
</organism>
<sequence>MLAEHDSVLDSPDLLNPFDRKFTHPSSRLIWYGNPPARAASSRVLIRSDRLSEWRVSQFLPMSILFSPENKT</sequence>
<accession>A0A4P8QUL5</accession>
<dbReference type="OrthoDB" id="8476759at2"/>
<dbReference type="KEGG" id="brb:EH207_04450"/>
<proteinExistence type="predicted"/>
<keyword evidence="2" id="KW-1185">Reference proteome</keyword>
<dbReference type="Proteomes" id="UP000299580">
    <property type="component" value="Chromosome"/>
</dbReference>
<evidence type="ECO:0000313" key="1">
    <source>
        <dbReference type="EMBL" id="QCR07835.1"/>
    </source>
</evidence>
<dbReference type="AlphaFoldDB" id="A0A4P8QUL5"/>
<gene>
    <name evidence="1" type="ORF">EH207_04450</name>
</gene>
<evidence type="ECO:0000313" key="2">
    <source>
        <dbReference type="Proteomes" id="UP000299580"/>
    </source>
</evidence>
<dbReference type="RefSeq" id="WP_137712898.1">
    <property type="nucleotide sequence ID" value="NZ_CP034035.1"/>
</dbReference>
<reference evidence="1 2" key="1">
    <citation type="submission" date="2018-11" db="EMBL/GenBank/DDBJ databases">
        <title>Genome sequences of Brenneria nigrifluens and Brenneria rubrifaciens.</title>
        <authorList>
            <person name="Poret-Peterson A.T."/>
            <person name="McClean A.E."/>
            <person name="Kluepfel D.A."/>
        </authorList>
    </citation>
    <scope>NUCLEOTIDE SEQUENCE [LARGE SCALE GENOMIC DNA]</scope>
    <source>
        <strain evidence="1 2">6D370</strain>
    </source>
</reference>
<dbReference type="EMBL" id="CP034035">
    <property type="protein sequence ID" value="QCR07835.1"/>
    <property type="molecule type" value="Genomic_DNA"/>
</dbReference>